<accession>A0AAN6FL52</accession>
<feature type="domain" description="Dienelactone hydrolase" evidence="2">
    <location>
        <begin position="132"/>
        <end position="268"/>
    </location>
</feature>
<name>A0AAN6FL52_9PEZI</name>
<evidence type="ECO:0000259" key="2">
    <source>
        <dbReference type="Pfam" id="PF01738"/>
    </source>
</evidence>
<dbReference type="InterPro" id="IPR002925">
    <property type="entry name" value="Dienelactn_hydro"/>
</dbReference>
<feature type="region of interest" description="Disordered" evidence="1">
    <location>
        <begin position="42"/>
        <end position="104"/>
    </location>
</feature>
<proteinExistence type="predicted"/>
<feature type="compositionally biased region" description="Low complexity" evidence="1">
    <location>
        <begin position="45"/>
        <end position="56"/>
    </location>
</feature>
<feature type="domain" description="Dienelactone hydrolase" evidence="2">
    <location>
        <begin position="282"/>
        <end position="382"/>
    </location>
</feature>
<gene>
    <name evidence="3" type="ORF">LTR82_008776</name>
</gene>
<dbReference type="PANTHER" id="PTHR17630:SF80">
    <property type="entry name" value="DIENELACTONE HYDROLASE DOMAIN-CONTAINING PROTEIN"/>
    <property type="match status" value="1"/>
</dbReference>
<dbReference type="Pfam" id="PF01738">
    <property type="entry name" value="DLH"/>
    <property type="match status" value="2"/>
</dbReference>
<dbReference type="InterPro" id="IPR029058">
    <property type="entry name" value="AB_hydrolase_fold"/>
</dbReference>
<comment type="caution">
    <text evidence="3">The sequence shown here is derived from an EMBL/GenBank/DDBJ whole genome shotgun (WGS) entry which is preliminary data.</text>
</comment>
<dbReference type="EMBL" id="JASUXU010000026">
    <property type="protein sequence ID" value="KAK0320259.1"/>
    <property type="molecule type" value="Genomic_DNA"/>
</dbReference>
<dbReference type="AlphaFoldDB" id="A0AAN6FL52"/>
<evidence type="ECO:0000313" key="4">
    <source>
        <dbReference type="Proteomes" id="UP001168146"/>
    </source>
</evidence>
<dbReference type="PANTHER" id="PTHR17630">
    <property type="entry name" value="DIENELACTONE HYDROLASE"/>
    <property type="match status" value="1"/>
</dbReference>
<sequence>MMYAYQIHIRTKSVFRCFVGASEVETGMDFYALPTAHGGVLVHASPRQTSDSTSTDTPDDRHRNPLFTLDKMADEDVATRAPESDAQEAQTTSGIPGDTKADQGAASMGEITKYNEIEVYVSKPSDYPHNSGKLLLLLTGGTGVHSTNNQIQADKYAAEGFLVVMPDQFGGDPAPTTTTSTAPAEAHPTIIEQVKLGVASVAKSFTIDMWLARHTPEKVLPILHSVLTSVKEEYADAVSSGGGIYAVGYCFGAKYALLLAADLHKDVAAGHRAPETQAEEGMARQGPQVKCGAIAHGTQITVEELAGVSVPMCVVAVKDDPLFPDHVREQGVEAMQKKGVEHEVSVYEGVPHGFAVLGDYADEGIVEKQKEAFGQMLAWLKKH</sequence>
<dbReference type="Gene3D" id="3.40.50.1820">
    <property type="entry name" value="alpha/beta hydrolase"/>
    <property type="match status" value="1"/>
</dbReference>
<protein>
    <recommendedName>
        <fullName evidence="2">Dienelactone hydrolase domain-containing protein</fullName>
    </recommendedName>
</protein>
<dbReference type="GO" id="GO:0016787">
    <property type="term" value="F:hydrolase activity"/>
    <property type="evidence" value="ECO:0007669"/>
    <property type="project" value="InterPro"/>
</dbReference>
<dbReference type="Proteomes" id="UP001168146">
    <property type="component" value="Unassembled WGS sequence"/>
</dbReference>
<reference evidence="3" key="1">
    <citation type="submission" date="2021-12" db="EMBL/GenBank/DDBJ databases">
        <title>Black yeast isolated from Biological Soil Crust.</title>
        <authorList>
            <person name="Kurbessoian T."/>
        </authorList>
    </citation>
    <scope>NUCLEOTIDE SEQUENCE</scope>
    <source>
        <strain evidence="3">CCFEE 5208</strain>
    </source>
</reference>
<organism evidence="3 4">
    <name type="scientific">Friedmanniomyces endolithicus</name>
    <dbReference type="NCBI Taxonomy" id="329885"/>
    <lineage>
        <taxon>Eukaryota</taxon>
        <taxon>Fungi</taxon>
        <taxon>Dikarya</taxon>
        <taxon>Ascomycota</taxon>
        <taxon>Pezizomycotina</taxon>
        <taxon>Dothideomycetes</taxon>
        <taxon>Dothideomycetidae</taxon>
        <taxon>Mycosphaerellales</taxon>
        <taxon>Teratosphaeriaceae</taxon>
        <taxon>Friedmanniomyces</taxon>
    </lineage>
</organism>
<dbReference type="SUPFAM" id="SSF53474">
    <property type="entry name" value="alpha/beta-Hydrolases"/>
    <property type="match status" value="1"/>
</dbReference>
<evidence type="ECO:0000256" key="1">
    <source>
        <dbReference type="SAM" id="MobiDB-lite"/>
    </source>
</evidence>
<evidence type="ECO:0000313" key="3">
    <source>
        <dbReference type="EMBL" id="KAK0320259.1"/>
    </source>
</evidence>